<organism evidence="2 3">
    <name type="scientific">Aliarcobacter cryaerophilus ATCC 43158</name>
    <dbReference type="NCBI Taxonomy" id="1032070"/>
    <lineage>
        <taxon>Bacteria</taxon>
        <taxon>Pseudomonadati</taxon>
        <taxon>Campylobacterota</taxon>
        <taxon>Epsilonproteobacteria</taxon>
        <taxon>Campylobacterales</taxon>
        <taxon>Arcobacteraceae</taxon>
        <taxon>Aliarcobacter</taxon>
    </lineage>
</organism>
<accession>A0AAD0TTF0</accession>
<reference evidence="2 3" key="1">
    <citation type="submission" date="2018-10" db="EMBL/GenBank/DDBJ databases">
        <title>Complete genome sequences of Arcobacter cryaerophilus strains ATCC 43158 and ATCC 49615.</title>
        <authorList>
            <person name="Miller W.G."/>
            <person name="Yee E."/>
            <person name="Bono J.L."/>
        </authorList>
    </citation>
    <scope>NUCLEOTIDE SEQUENCE [LARGE SCALE GENOMIC DNA]</scope>
    <source>
        <strain evidence="2 3">ATCC 43158</strain>
    </source>
</reference>
<keyword evidence="1" id="KW-0812">Transmembrane</keyword>
<dbReference type="AlphaFoldDB" id="A0AAD0TTF0"/>
<name>A0AAD0TTF0_9BACT</name>
<evidence type="ECO:0000313" key="2">
    <source>
        <dbReference type="EMBL" id="AYJ80031.1"/>
    </source>
</evidence>
<feature type="transmembrane region" description="Helical" evidence="1">
    <location>
        <begin position="219"/>
        <end position="242"/>
    </location>
</feature>
<dbReference type="KEGG" id="acre:ACRYA_0899"/>
<dbReference type="Proteomes" id="UP000273809">
    <property type="component" value="Chromosome"/>
</dbReference>
<protein>
    <submittedName>
        <fullName evidence="2">Uncharacterized protein</fullName>
    </submittedName>
</protein>
<dbReference type="EMBL" id="CP032823">
    <property type="protein sequence ID" value="AYJ80031.1"/>
    <property type="molecule type" value="Genomic_DNA"/>
</dbReference>
<keyword evidence="1" id="KW-1133">Transmembrane helix</keyword>
<proteinExistence type="predicted"/>
<sequence length="246" mass="29129">MKENMNMIKIKLIIIGHSDRVVNFDFIKKYKSKFFNFSDIERINNLPNPQKNDGYLDIVYTKAEIRTVMNDIEFDGLCIAIMNYGFDDNFYMHRVGNNKVCISIFELESILSEKKISIENFIIKNVYEIFIFYKIVKNLTDNNEVKTFIHNDTRGCLFDLNGDKKHIVYNTEKAIICDECKGKISKKSIPKNFLEDIQRELLKIDKPFIKKVENFISKYPLFSVLVTFIFSTFINLFSNWLWEIIK</sequence>
<gene>
    <name evidence="2" type="ORF">ACRYA_0899</name>
</gene>
<evidence type="ECO:0000256" key="1">
    <source>
        <dbReference type="SAM" id="Phobius"/>
    </source>
</evidence>
<evidence type="ECO:0000313" key="3">
    <source>
        <dbReference type="Proteomes" id="UP000273809"/>
    </source>
</evidence>
<keyword evidence="1" id="KW-0472">Membrane</keyword>